<dbReference type="SUPFAM" id="SSF103647">
    <property type="entry name" value="TSP type-3 repeat"/>
    <property type="match status" value="1"/>
</dbReference>
<dbReference type="PROSITE" id="PS00018">
    <property type="entry name" value="EF_HAND_1"/>
    <property type="match status" value="1"/>
</dbReference>
<accession>A0A4D6KMH4</accession>
<proteinExistence type="predicted"/>
<feature type="region of interest" description="Disordered" evidence="1">
    <location>
        <begin position="68"/>
        <end position="91"/>
    </location>
</feature>
<geneLocation type="plasmid" evidence="2">
    <name>unnamed1</name>
</geneLocation>
<dbReference type="RefSeq" id="WP_012807525.1">
    <property type="nucleotide sequence ID" value="NZ_CP039376.1"/>
</dbReference>
<evidence type="ECO:0008006" key="4">
    <source>
        <dbReference type="Google" id="ProtNLM"/>
    </source>
</evidence>
<evidence type="ECO:0000313" key="2">
    <source>
        <dbReference type="EMBL" id="QCD67271.1"/>
    </source>
</evidence>
<protein>
    <recommendedName>
        <fullName evidence="4">Calcium-binding protein</fullName>
    </recommendedName>
</protein>
<dbReference type="AlphaFoldDB" id="A0A4D6KMH4"/>
<dbReference type="EMBL" id="CP039376">
    <property type="protein sequence ID" value="QCD67271.1"/>
    <property type="molecule type" value="Genomic_DNA"/>
</dbReference>
<dbReference type="InterPro" id="IPR028974">
    <property type="entry name" value="TSP_type-3_rpt"/>
</dbReference>
<reference evidence="2 3" key="2">
    <citation type="submission" date="2019-04" db="EMBL/GenBank/DDBJ databases">
        <authorList>
            <person name="Yang S."/>
            <person name="Wei W."/>
        </authorList>
    </citation>
    <scope>NUCLEOTIDE SEQUENCE [LARGE SCALE GENOMIC DNA]</scope>
    <source>
        <strain evidence="3">ZP60</strain>
        <plasmid evidence="2 3">unnamed1</plasmid>
    </source>
</reference>
<sequence length="365" mass="39144">MGTDTDRDGVIDAVEDRQWVLPTLKEDGSLTSEFELDSSRADTDGDGLIDGREVTFYRVDGQWAVYGPQSFSNPSLTDSDKDGLGDAEEVGPLCPSAVVVDSDSDGLTDKRDPNPCDSENIGAALNENGRAMIEGAALGETGMPDGVVTSGYNDNPGYLIGWIGLSVVPVIDIPADLRDAAQNTGQGDYGDAALDAVSLAPFLASDAPKAIKISSKWAKVNPGKSDEAYAALRKSGLTKNLKLDDRVKIASAFKQYDAAIIRIGEESDKVSLNTAKALASNLGKKNAKYLVTYDGPYALSIKRSVVGFYGEGRTINGKFIPYMNRGQIDRFADELRYLQRSDIEYRESIADIASQDGFKKGIGIL</sequence>
<dbReference type="GeneID" id="8409440"/>
<name>A0A4D6KMH4_9EURY</name>
<reference evidence="2 3" key="1">
    <citation type="submission" date="2019-04" db="EMBL/GenBank/DDBJ databases">
        <title>Complete genome sequence of Arthrobacter sp. ZXY-2 associated with effective atrazine degradation and salt adaptation.</title>
        <authorList>
            <person name="Zhao X."/>
        </authorList>
    </citation>
    <scope>NUCLEOTIDE SEQUENCE [LARGE SCALE GENOMIC DNA]</scope>
    <source>
        <strain evidence="3">ZP60</strain>
        <plasmid evidence="2 3">unnamed1</plasmid>
    </source>
</reference>
<dbReference type="GO" id="GO:0005509">
    <property type="term" value="F:calcium ion binding"/>
    <property type="evidence" value="ECO:0007669"/>
    <property type="project" value="InterPro"/>
</dbReference>
<evidence type="ECO:0000256" key="1">
    <source>
        <dbReference type="SAM" id="MobiDB-lite"/>
    </source>
</evidence>
<dbReference type="CDD" id="cd20742">
    <property type="entry name" value="FIX_vWA-like"/>
    <property type="match status" value="1"/>
</dbReference>
<gene>
    <name evidence="2" type="ORF">E5139_16670</name>
</gene>
<keyword evidence="2" id="KW-0614">Plasmid</keyword>
<evidence type="ECO:0000313" key="3">
    <source>
        <dbReference type="Proteomes" id="UP000297053"/>
    </source>
</evidence>
<dbReference type="KEGG" id="halz:E5139_16670"/>
<dbReference type="InterPro" id="IPR018247">
    <property type="entry name" value="EF_Hand_1_Ca_BS"/>
</dbReference>
<dbReference type="Proteomes" id="UP000297053">
    <property type="component" value="Plasmid unnamed1"/>
</dbReference>
<dbReference type="Gene3D" id="4.10.1080.10">
    <property type="entry name" value="TSP type-3 repeat"/>
    <property type="match status" value="1"/>
</dbReference>
<organism evidence="2 3">
    <name type="scientific">Halomicrobium mukohataei</name>
    <dbReference type="NCBI Taxonomy" id="57705"/>
    <lineage>
        <taxon>Archaea</taxon>
        <taxon>Methanobacteriati</taxon>
        <taxon>Methanobacteriota</taxon>
        <taxon>Stenosarchaea group</taxon>
        <taxon>Halobacteria</taxon>
        <taxon>Halobacteriales</taxon>
        <taxon>Haloarculaceae</taxon>
        <taxon>Halomicrobium</taxon>
    </lineage>
</organism>